<evidence type="ECO:0000256" key="2">
    <source>
        <dbReference type="ARBA" id="ARBA00023125"/>
    </source>
</evidence>
<dbReference type="SUPFAM" id="SSF46689">
    <property type="entry name" value="Homeodomain-like"/>
    <property type="match status" value="1"/>
</dbReference>
<feature type="DNA-binding region" description="H-T-H motif" evidence="4">
    <location>
        <begin position="37"/>
        <end position="56"/>
    </location>
</feature>
<dbReference type="InterPro" id="IPR050109">
    <property type="entry name" value="HTH-type_TetR-like_transc_reg"/>
</dbReference>
<accession>A0ABN1RCW5</accession>
<comment type="caution">
    <text evidence="6">The sequence shown here is derived from an EMBL/GenBank/DDBJ whole genome shotgun (WGS) entry which is preliminary data.</text>
</comment>
<evidence type="ECO:0000256" key="4">
    <source>
        <dbReference type="PROSITE-ProRule" id="PRU00335"/>
    </source>
</evidence>
<keyword evidence="2 4" id="KW-0238">DNA-binding</keyword>
<protein>
    <submittedName>
        <fullName evidence="6">TetR/AcrR family transcriptional regulator</fullName>
    </submittedName>
</protein>
<organism evidence="6 7">
    <name type="scientific">Actinocorallia libanotica</name>
    <dbReference type="NCBI Taxonomy" id="46162"/>
    <lineage>
        <taxon>Bacteria</taxon>
        <taxon>Bacillati</taxon>
        <taxon>Actinomycetota</taxon>
        <taxon>Actinomycetes</taxon>
        <taxon>Streptosporangiales</taxon>
        <taxon>Thermomonosporaceae</taxon>
        <taxon>Actinocorallia</taxon>
    </lineage>
</organism>
<dbReference type="RefSeq" id="WP_344242308.1">
    <property type="nucleotide sequence ID" value="NZ_BAAAHH010000015.1"/>
</dbReference>
<keyword evidence="7" id="KW-1185">Reference proteome</keyword>
<dbReference type="InterPro" id="IPR009057">
    <property type="entry name" value="Homeodomain-like_sf"/>
</dbReference>
<dbReference type="PANTHER" id="PTHR30055:SF234">
    <property type="entry name" value="HTH-TYPE TRANSCRIPTIONAL REGULATOR BETI"/>
    <property type="match status" value="1"/>
</dbReference>
<reference evidence="6 7" key="1">
    <citation type="journal article" date="2019" name="Int. J. Syst. Evol. Microbiol.">
        <title>The Global Catalogue of Microorganisms (GCM) 10K type strain sequencing project: providing services to taxonomists for standard genome sequencing and annotation.</title>
        <authorList>
            <consortium name="The Broad Institute Genomics Platform"/>
            <consortium name="The Broad Institute Genome Sequencing Center for Infectious Disease"/>
            <person name="Wu L."/>
            <person name="Ma J."/>
        </authorList>
    </citation>
    <scope>NUCLEOTIDE SEQUENCE [LARGE SCALE GENOMIC DNA]</scope>
    <source>
        <strain evidence="6 7">JCM 10696</strain>
    </source>
</reference>
<dbReference type="EMBL" id="BAAAHH010000015">
    <property type="protein sequence ID" value="GAA0955047.1"/>
    <property type="molecule type" value="Genomic_DNA"/>
</dbReference>
<evidence type="ECO:0000313" key="7">
    <source>
        <dbReference type="Proteomes" id="UP001500665"/>
    </source>
</evidence>
<dbReference type="InterPro" id="IPR001647">
    <property type="entry name" value="HTH_TetR"/>
</dbReference>
<dbReference type="PANTHER" id="PTHR30055">
    <property type="entry name" value="HTH-TYPE TRANSCRIPTIONAL REGULATOR RUTR"/>
    <property type="match status" value="1"/>
</dbReference>
<dbReference type="SUPFAM" id="SSF48498">
    <property type="entry name" value="Tetracyclin repressor-like, C-terminal domain"/>
    <property type="match status" value="1"/>
</dbReference>
<evidence type="ECO:0000256" key="3">
    <source>
        <dbReference type="ARBA" id="ARBA00023163"/>
    </source>
</evidence>
<dbReference type="Pfam" id="PF21597">
    <property type="entry name" value="TetR_C_43"/>
    <property type="match status" value="1"/>
</dbReference>
<keyword evidence="3" id="KW-0804">Transcription</keyword>
<evidence type="ECO:0000256" key="1">
    <source>
        <dbReference type="ARBA" id="ARBA00023015"/>
    </source>
</evidence>
<dbReference type="Gene3D" id="1.10.357.10">
    <property type="entry name" value="Tetracycline Repressor, domain 2"/>
    <property type="match status" value="1"/>
</dbReference>
<evidence type="ECO:0000259" key="5">
    <source>
        <dbReference type="PROSITE" id="PS50977"/>
    </source>
</evidence>
<name>A0ABN1RCW5_9ACTN</name>
<gene>
    <name evidence="6" type="ORF">GCM10009550_39260</name>
</gene>
<dbReference type="PRINTS" id="PR00455">
    <property type="entry name" value="HTHTETR"/>
</dbReference>
<dbReference type="InterPro" id="IPR036271">
    <property type="entry name" value="Tet_transcr_reg_TetR-rel_C_sf"/>
</dbReference>
<evidence type="ECO:0000313" key="6">
    <source>
        <dbReference type="EMBL" id="GAA0955047.1"/>
    </source>
</evidence>
<dbReference type="Pfam" id="PF00440">
    <property type="entry name" value="TetR_N"/>
    <property type="match status" value="1"/>
</dbReference>
<keyword evidence="1" id="KW-0805">Transcription regulation</keyword>
<proteinExistence type="predicted"/>
<dbReference type="Proteomes" id="UP001500665">
    <property type="component" value="Unassembled WGS sequence"/>
</dbReference>
<dbReference type="InterPro" id="IPR049445">
    <property type="entry name" value="TetR_SbtR-like_C"/>
</dbReference>
<dbReference type="PROSITE" id="PS50977">
    <property type="entry name" value="HTH_TETR_2"/>
    <property type="match status" value="1"/>
</dbReference>
<feature type="domain" description="HTH tetR-type" evidence="5">
    <location>
        <begin position="15"/>
        <end position="74"/>
    </location>
</feature>
<sequence length="205" mass="22163">MAGTTARRPLRADARRNYERILAAAQQAFAAHGADASLEGIARQAGVGSATLHRHFPSRRALLDAVFHDRVEALCARAQEHARASEPGAALFSWLRDFNAYAAASRGLVGSLLRDGRDTDLLQEDDDCKMMITTAADELLQQAQQAGAARPGIRTEDLLALVSAISLAAEDHDDDAQAGRLLDIAIEGLRPHRCEHPTSTRETFS</sequence>